<evidence type="ECO:0000313" key="3">
    <source>
        <dbReference type="EMBL" id="MFI7587349.1"/>
    </source>
</evidence>
<reference evidence="3 4" key="1">
    <citation type="submission" date="2024-10" db="EMBL/GenBank/DDBJ databases">
        <title>The Natural Products Discovery Center: Release of the First 8490 Sequenced Strains for Exploring Actinobacteria Biosynthetic Diversity.</title>
        <authorList>
            <person name="Kalkreuter E."/>
            <person name="Kautsar S.A."/>
            <person name="Yang D."/>
            <person name="Bader C.D."/>
            <person name="Teijaro C.N."/>
            <person name="Fluegel L."/>
            <person name="Davis C.M."/>
            <person name="Simpson J.R."/>
            <person name="Lauterbach L."/>
            <person name="Steele A.D."/>
            <person name="Gui C."/>
            <person name="Meng S."/>
            <person name="Li G."/>
            <person name="Viehrig K."/>
            <person name="Ye F."/>
            <person name="Su P."/>
            <person name="Kiefer A.F."/>
            <person name="Nichols A."/>
            <person name="Cepeda A.J."/>
            <person name="Yan W."/>
            <person name="Fan B."/>
            <person name="Jiang Y."/>
            <person name="Adhikari A."/>
            <person name="Zheng C.-J."/>
            <person name="Schuster L."/>
            <person name="Cowan T.M."/>
            <person name="Smanski M.J."/>
            <person name="Chevrette M.G."/>
            <person name="De Carvalho L.P.S."/>
            <person name="Shen B."/>
        </authorList>
    </citation>
    <scope>NUCLEOTIDE SEQUENCE [LARGE SCALE GENOMIC DNA]</scope>
    <source>
        <strain evidence="3 4">NPDC049639</strain>
    </source>
</reference>
<proteinExistence type="predicted"/>
<dbReference type="Gene3D" id="3.50.50.60">
    <property type="entry name" value="FAD/NAD(P)-binding domain"/>
    <property type="match status" value="1"/>
</dbReference>
<dbReference type="Proteomes" id="UP001612915">
    <property type="component" value="Unassembled WGS sequence"/>
</dbReference>
<accession>A0ABW8ALV2</accession>
<dbReference type="Pfam" id="PF01494">
    <property type="entry name" value="FAD_binding_3"/>
    <property type="match status" value="1"/>
</dbReference>
<dbReference type="InterPro" id="IPR002938">
    <property type="entry name" value="FAD-bd"/>
</dbReference>
<keyword evidence="1" id="KW-0560">Oxidoreductase</keyword>
<dbReference type="PANTHER" id="PTHR43476">
    <property type="entry name" value="3-(3-HYDROXY-PHENYL)PROPIONATE/3-HYDROXYCINNAMIC ACID HYDROXYLASE"/>
    <property type="match status" value="1"/>
</dbReference>
<protein>
    <submittedName>
        <fullName evidence="3">Bifunctional 3-(3-hydroxy-phenyl)propionate/3-hydroxycinnamic acid hydroxylase</fullName>
    </submittedName>
</protein>
<sequence length="509" mass="55345">MVQPDVVVIGAGPTGTSAAILLGQAGVRTLVLDKRFDVYAQPRAVHLDDEVYRILATLGVAERFAALSRPGAGLRLLSPRHRTLAQFDRTDPQTSNGYPQANMFDQPDLEAALRTRMHELEPVTFRGGVEVTAVRAEASDGSGRPEVEFSDPGTGERHVVRPRFVFGCDGANSRTRAAIGATMRDLGFRPQRWLVVDIATPRDLGHWDGVHQVCDSRRAATYMRIGHTRHRWEFQLLDGERAADYQTLDALAPLLAPWDTDTRDFAVLRVAEYTFRAQLADRWRTGGVFILGDAAHLTPPFIGQGLGAGIRDAANLSWKVAAVVHGTLPPGVLDSYEAERRPHARALVRLAVVVGRCMTGGGRAGDRLREVVLPWVVHLPGLRRKVLDSTTPALRRSVLIGRRRFRRGPAGQLCPNVTLGSGDRFDAICGWGPTLVVRVPPGPADAERLAALGIAVVRAAESPELLAWLGRRPAVLVRPDRTVLMAGTVADVLRRAPFRPAAVLAPGPA</sequence>
<dbReference type="PANTHER" id="PTHR43476:SF3">
    <property type="entry name" value="FAD-BINDING MONOOXYGENASE"/>
    <property type="match status" value="1"/>
</dbReference>
<dbReference type="NCBIfam" id="NF004829">
    <property type="entry name" value="PRK06183.1-3"/>
    <property type="match status" value="1"/>
</dbReference>
<keyword evidence="4" id="KW-1185">Reference proteome</keyword>
<evidence type="ECO:0000313" key="4">
    <source>
        <dbReference type="Proteomes" id="UP001612915"/>
    </source>
</evidence>
<dbReference type="InterPro" id="IPR050631">
    <property type="entry name" value="PheA/TfdB_FAD_monoxygenase"/>
</dbReference>
<name>A0ABW8ALV2_9ACTN</name>
<evidence type="ECO:0000259" key="2">
    <source>
        <dbReference type="Pfam" id="PF01494"/>
    </source>
</evidence>
<dbReference type="EMBL" id="JBITLV010000003">
    <property type="protein sequence ID" value="MFI7587349.1"/>
    <property type="molecule type" value="Genomic_DNA"/>
</dbReference>
<gene>
    <name evidence="3" type="ORF">ACIB24_09775</name>
</gene>
<dbReference type="RefSeq" id="WP_398280387.1">
    <property type="nucleotide sequence ID" value="NZ_JBITLV010000003.1"/>
</dbReference>
<dbReference type="SUPFAM" id="SSF51905">
    <property type="entry name" value="FAD/NAD(P)-binding domain"/>
    <property type="match status" value="1"/>
</dbReference>
<dbReference type="Gene3D" id="3.30.9.10">
    <property type="entry name" value="D-Amino Acid Oxidase, subunit A, domain 2"/>
    <property type="match status" value="1"/>
</dbReference>
<organism evidence="3 4">
    <name type="scientific">Spongisporangium articulatum</name>
    <dbReference type="NCBI Taxonomy" id="3362603"/>
    <lineage>
        <taxon>Bacteria</taxon>
        <taxon>Bacillati</taxon>
        <taxon>Actinomycetota</taxon>
        <taxon>Actinomycetes</taxon>
        <taxon>Kineosporiales</taxon>
        <taxon>Kineosporiaceae</taxon>
        <taxon>Spongisporangium</taxon>
    </lineage>
</organism>
<comment type="caution">
    <text evidence="3">The sequence shown here is derived from an EMBL/GenBank/DDBJ whole genome shotgun (WGS) entry which is preliminary data.</text>
</comment>
<dbReference type="PRINTS" id="PR00420">
    <property type="entry name" value="RNGMNOXGNASE"/>
</dbReference>
<dbReference type="InterPro" id="IPR036188">
    <property type="entry name" value="FAD/NAD-bd_sf"/>
</dbReference>
<feature type="domain" description="FAD-binding" evidence="2">
    <location>
        <begin position="5"/>
        <end position="350"/>
    </location>
</feature>
<evidence type="ECO:0000256" key="1">
    <source>
        <dbReference type="ARBA" id="ARBA00023002"/>
    </source>
</evidence>